<dbReference type="EMBL" id="JAADJZ010000005">
    <property type="protein sequence ID" value="KAF2874988.1"/>
    <property type="molecule type" value="Genomic_DNA"/>
</dbReference>
<dbReference type="PANTHER" id="PTHR48012:SF10">
    <property type="entry name" value="FI20177P1"/>
    <property type="match status" value="1"/>
</dbReference>
<comment type="caution">
    <text evidence="11">The sequence shown here is derived from an EMBL/GenBank/DDBJ whole genome shotgun (WGS) entry which is preliminary data.</text>
</comment>
<dbReference type="InterPro" id="IPR000719">
    <property type="entry name" value="Prot_kinase_dom"/>
</dbReference>
<dbReference type="AlphaFoldDB" id="A0A7C8IB16"/>
<evidence type="ECO:0000259" key="10">
    <source>
        <dbReference type="PROSITE" id="PS50011"/>
    </source>
</evidence>
<name>A0A7C8IB16_9PLEO</name>
<evidence type="ECO:0000256" key="3">
    <source>
        <dbReference type="ARBA" id="ARBA00022679"/>
    </source>
</evidence>
<feature type="region of interest" description="Disordered" evidence="9">
    <location>
        <begin position="566"/>
        <end position="596"/>
    </location>
</feature>
<evidence type="ECO:0000256" key="4">
    <source>
        <dbReference type="ARBA" id="ARBA00022741"/>
    </source>
</evidence>
<feature type="region of interest" description="Disordered" evidence="9">
    <location>
        <begin position="807"/>
        <end position="839"/>
    </location>
</feature>
<feature type="domain" description="Protein kinase" evidence="10">
    <location>
        <begin position="1"/>
        <end position="239"/>
    </location>
</feature>
<evidence type="ECO:0000256" key="1">
    <source>
        <dbReference type="ARBA" id="ARBA00008874"/>
    </source>
</evidence>
<dbReference type="InterPro" id="IPR011009">
    <property type="entry name" value="Kinase-like_dom_sf"/>
</dbReference>
<keyword evidence="6" id="KW-0067">ATP-binding</keyword>
<evidence type="ECO:0000256" key="7">
    <source>
        <dbReference type="ARBA" id="ARBA00047899"/>
    </source>
</evidence>
<dbReference type="SUPFAM" id="SSF56112">
    <property type="entry name" value="Protein kinase-like (PK-like)"/>
    <property type="match status" value="1"/>
</dbReference>
<feature type="compositionally biased region" description="Polar residues" evidence="9">
    <location>
        <begin position="583"/>
        <end position="596"/>
    </location>
</feature>
<organism evidence="11 12">
    <name type="scientific">Massariosphaeria phaeospora</name>
    <dbReference type="NCBI Taxonomy" id="100035"/>
    <lineage>
        <taxon>Eukaryota</taxon>
        <taxon>Fungi</taxon>
        <taxon>Dikarya</taxon>
        <taxon>Ascomycota</taxon>
        <taxon>Pezizomycotina</taxon>
        <taxon>Dothideomycetes</taxon>
        <taxon>Pleosporomycetidae</taxon>
        <taxon>Pleosporales</taxon>
        <taxon>Pleosporales incertae sedis</taxon>
        <taxon>Massariosphaeria</taxon>
    </lineage>
</organism>
<evidence type="ECO:0000256" key="2">
    <source>
        <dbReference type="ARBA" id="ARBA00022527"/>
    </source>
</evidence>
<dbReference type="GO" id="GO:0005737">
    <property type="term" value="C:cytoplasm"/>
    <property type="evidence" value="ECO:0007669"/>
    <property type="project" value="TreeGrafter"/>
</dbReference>
<dbReference type="InterPro" id="IPR008271">
    <property type="entry name" value="Ser/Thr_kinase_AS"/>
</dbReference>
<feature type="region of interest" description="Disordered" evidence="9">
    <location>
        <begin position="645"/>
        <end position="726"/>
    </location>
</feature>
<feature type="region of interest" description="Disordered" evidence="9">
    <location>
        <begin position="916"/>
        <end position="948"/>
    </location>
</feature>
<keyword evidence="4" id="KW-0547">Nucleotide-binding</keyword>
<evidence type="ECO:0000256" key="9">
    <source>
        <dbReference type="SAM" id="MobiDB-lite"/>
    </source>
</evidence>
<comment type="similarity">
    <text evidence="1">Belongs to the protein kinase superfamily. STE Ser/Thr protein kinase family. STE20 subfamily.</text>
</comment>
<dbReference type="PANTHER" id="PTHR48012">
    <property type="entry name" value="STERILE20-LIKE KINASE, ISOFORM B-RELATED"/>
    <property type="match status" value="1"/>
</dbReference>
<dbReference type="PROSITE" id="PS50011">
    <property type="entry name" value="PROTEIN_KINASE_DOM"/>
    <property type="match status" value="1"/>
</dbReference>
<keyword evidence="3" id="KW-0808">Transferase</keyword>
<dbReference type="Proteomes" id="UP000481861">
    <property type="component" value="Unassembled WGS sequence"/>
</dbReference>
<accession>A0A7C8IB16</accession>
<comment type="catalytic activity">
    <reaction evidence="7">
        <text>L-threonyl-[protein] + ATP = O-phospho-L-threonyl-[protein] + ADP + H(+)</text>
        <dbReference type="Rhea" id="RHEA:46608"/>
        <dbReference type="Rhea" id="RHEA-COMP:11060"/>
        <dbReference type="Rhea" id="RHEA-COMP:11605"/>
        <dbReference type="ChEBI" id="CHEBI:15378"/>
        <dbReference type="ChEBI" id="CHEBI:30013"/>
        <dbReference type="ChEBI" id="CHEBI:30616"/>
        <dbReference type="ChEBI" id="CHEBI:61977"/>
        <dbReference type="ChEBI" id="CHEBI:456216"/>
        <dbReference type="EC" id="2.7.11.1"/>
    </reaction>
</comment>
<sequence>MTSKNLQDVLKEINILQQLRDSKAAPFVNIIEEARPVHNELWIVSEYASGGSVNTLMKPFMGQKNEPQGIPEEYIVPIARELALGLKYIHEAGVIHRDLKCNNILVLEDGRVQLCDFGVSGTLEPEIAKRSTIVGTPYWMAPELQKEWVKDADPSSHVQPKEILYGSEVDIWAYGCTAFEMATGWPPNHRTLQWNLPDADVPELEGQYSEGLKSFVAFVLQRNPHDRPTPDDILEHPYIANSYSTHPTVGLIQLIERYYKWEQGGGARASLFNPYGAQAPDPLAPEVEDDEDEWTFSTTHEFEHRISRQFTDPFFEDASSQGFTGMSVPPADDDRFAKLQASFREEAINRGKKNLNRIFDPDSTPYKYEGLENGRPPSDLVLRDFNPGAPNRETVIDLDFAAPTTTEVPSIDLGEVPTLKANRVNKLLREMQLEDEENEDSFDEHDLTKRATRDWTFPSGNDDAKRATRDWKFPSMDDEPKRATRDWKFPSMNDQPDRRTVDWKFPAMAEKSNRRTVEWTFDAAMAEAKYEPLPKGPRLSRRRDTQEISLDLDDAIPEVNRQTRDFVFPPRDHDTVQGGGPSSQGFNFSSSPTLESDFQPTLRHAATEPLESFEEEDYPRIHSAPSSPLRTSMIDLDMAMVDDYRPSSSHSASTSIYTVSTEQTTGNPFDLEDQVNLSQTNNRASYHMKSQSEPNQAIPGLLTPQTYDEEGYPTNQDPHHPSMHARGVSSVSQMQAQARPPQNHMVAGYHRSNQRSQQIAWDGWNHSATYGISSDDGTPTSISTDVSIDDEDIDELWDAFEKTTLYSQYRQQPNSSRARRTDSRDDEPRSDAEDTVHADPSSYMALQPRTGCVSVGPNGKPLVDFPVPRGPDPEALLGTNADPVALQHALLKSALEMRDGLRTSRDLLKAMRLEDVKPMGGGGLEGFSEDDSEIDQGTVRVARKGGYE</sequence>
<comment type="catalytic activity">
    <reaction evidence="8">
        <text>L-seryl-[protein] + ATP = O-phospho-L-seryl-[protein] + ADP + H(+)</text>
        <dbReference type="Rhea" id="RHEA:17989"/>
        <dbReference type="Rhea" id="RHEA-COMP:9863"/>
        <dbReference type="Rhea" id="RHEA-COMP:11604"/>
        <dbReference type="ChEBI" id="CHEBI:15378"/>
        <dbReference type="ChEBI" id="CHEBI:29999"/>
        <dbReference type="ChEBI" id="CHEBI:30616"/>
        <dbReference type="ChEBI" id="CHEBI:83421"/>
        <dbReference type="ChEBI" id="CHEBI:456216"/>
        <dbReference type="EC" id="2.7.11.1"/>
    </reaction>
</comment>
<dbReference type="SMART" id="SM00220">
    <property type="entry name" value="S_TKc"/>
    <property type="match status" value="1"/>
</dbReference>
<feature type="compositionally biased region" description="Basic and acidic residues" evidence="9">
    <location>
        <begin position="478"/>
        <end position="488"/>
    </location>
</feature>
<dbReference type="GO" id="GO:0005524">
    <property type="term" value="F:ATP binding"/>
    <property type="evidence" value="ECO:0007669"/>
    <property type="project" value="UniProtKB-KW"/>
</dbReference>
<evidence type="ECO:0000256" key="5">
    <source>
        <dbReference type="ARBA" id="ARBA00022777"/>
    </source>
</evidence>
<keyword evidence="2" id="KW-0723">Serine/threonine-protein kinase</keyword>
<dbReference type="Pfam" id="PF00069">
    <property type="entry name" value="Pkinase"/>
    <property type="match status" value="1"/>
</dbReference>
<dbReference type="OrthoDB" id="248923at2759"/>
<evidence type="ECO:0000313" key="12">
    <source>
        <dbReference type="Proteomes" id="UP000481861"/>
    </source>
</evidence>
<feature type="compositionally biased region" description="Polar residues" evidence="9">
    <location>
        <begin position="675"/>
        <end position="695"/>
    </location>
</feature>
<dbReference type="Gene3D" id="1.10.510.10">
    <property type="entry name" value="Transferase(Phosphotransferase) domain 1"/>
    <property type="match status" value="1"/>
</dbReference>
<reference evidence="11 12" key="1">
    <citation type="submission" date="2020-01" db="EMBL/GenBank/DDBJ databases">
        <authorList>
            <consortium name="DOE Joint Genome Institute"/>
            <person name="Haridas S."/>
            <person name="Albert R."/>
            <person name="Binder M."/>
            <person name="Bloem J."/>
            <person name="Labutti K."/>
            <person name="Salamov A."/>
            <person name="Andreopoulos B."/>
            <person name="Baker S.E."/>
            <person name="Barry K."/>
            <person name="Bills G."/>
            <person name="Bluhm B.H."/>
            <person name="Cannon C."/>
            <person name="Castanera R."/>
            <person name="Culley D.E."/>
            <person name="Daum C."/>
            <person name="Ezra D."/>
            <person name="Gonzalez J.B."/>
            <person name="Henrissat B."/>
            <person name="Kuo A."/>
            <person name="Liang C."/>
            <person name="Lipzen A."/>
            <person name="Lutzoni F."/>
            <person name="Magnuson J."/>
            <person name="Mondo S."/>
            <person name="Nolan M."/>
            <person name="Ohm R."/>
            <person name="Pangilinan J."/>
            <person name="Park H.-J.H."/>
            <person name="Ramirez L."/>
            <person name="Alfaro M."/>
            <person name="Sun H."/>
            <person name="Tritt A."/>
            <person name="Yoshinaga Y."/>
            <person name="Zwiers L.-H.L."/>
            <person name="Turgeon B.G."/>
            <person name="Goodwin S.B."/>
            <person name="Spatafora J.W."/>
            <person name="Crous P.W."/>
            <person name="Grigoriev I.V."/>
        </authorList>
    </citation>
    <scope>NUCLEOTIDE SEQUENCE [LARGE SCALE GENOMIC DNA]</scope>
    <source>
        <strain evidence="11 12">CBS 611.86</strain>
    </source>
</reference>
<gene>
    <name evidence="11" type="ORF">BDV95DRAFT_564065</name>
</gene>
<feature type="compositionally biased region" description="Low complexity" evidence="9">
    <location>
        <begin position="647"/>
        <end position="660"/>
    </location>
</feature>
<dbReference type="GO" id="GO:0004674">
    <property type="term" value="F:protein serine/threonine kinase activity"/>
    <property type="evidence" value="ECO:0007669"/>
    <property type="project" value="UniProtKB-KW"/>
</dbReference>
<evidence type="ECO:0000256" key="6">
    <source>
        <dbReference type="ARBA" id="ARBA00022840"/>
    </source>
</evidence>
<feature type="region of interest" description="Disordered" evidence="9">
    <location>
        <begin position="472"/>
        <end position="493"/>
    </location>
</feature>
<feature type="compositionally biased region" description="Basic and acidic residues" evidence="9">
    <location>
        <begin position="819"/>
        <end position="837"/>
    </location>
</feature>
<protein>
    <recommendedName>
        <fullName evidence="10">Protein kinase domain-containing protein</fullName>
    </recommendedName>
</protein>
<proteinExistence type="inferred from homology"/>
<keyword evidence="12" id="KW-1185">Reference proteome</keyword>
<dbReference type="InterPro" id="IPR050629">
    <property type="entry name" value="STE20/SPS1-PAK"/>
</dbReference>
<keyword evidence="5" id="KW-0418">Kinase</keyword>
<evidence type="ECO:0000313" key="11">
    <source>
        <dbReference type="EMBL" id="KAF2874988.1"/>
    </source>
</evidence>
<evidence type="ECO:0000256" key="8">
    <source>
        <dbReference type="ARBA" id="ARBA00048679"/>
    </source>
</evidence>
<dbReference type="PROSITE" id="PS00108">
    <property type="entry name" value="PROTEIN_KINASE_ST"/>
    <property type="match status" value="1"/>
</dbReference>